<dbReference type="OrthoDB" id="9030204at2759"/>
<comment type="similarity">
    <text evidence="1">Belongs to the opioid growth factor receptor family.</text>
</comment>
<name>D2VGF5_NAEGR</name>
<dbReference type="InterPro" id="IPR039574">
    <property type="entry name" value="OGFr"/>
</dbReference>
<dbReference type="InterPro" id="IPR006757">
    <property type="entry name" value="OGF_rcpt"/>
</dbReference>
<dbReference type="EMBL" id="GG738870">
    <property type="protein sequence ID" value="EFC44054.1"/>
    <property type="molecule type" value="Genomic_DNA"/>
</dbReference>
<dbReference type="GO" id="GO:0140625">
    <property type="term" value="F:opioid growth factor receptor activity"/>
    <property type="evidence" value="ECO:0007669"/>
    <property type="project" value="InterPro"/>
</dbReference>
<evidence type="ECO:0000256" key="1">
    <source>
        <dbReference type="ARBA" id="ARBA00010365"/>
    </source>
</evidence>
<dbReference type="Proteomes" id="UP000006671">
    <property type="component" value="Unassembled WGS sequence"/>
</dbReference>
<gene>
    <name evidence="3" type="primary">AM8</name>
    <name evidence="3" type="ORF">NAEGRDRAFT_67958</name>
</gene>
<evidence type="ECO:0000259" key="2">
    <source>
        <dbReference type="Pfam" id="PF04664"/>
    </source>
</evidence>
<dbReference type="eggNOG" id="ENOG502QVIF">
    <property type="taxonomic scope" value="Eukaryota"/>
</dbReference>
<dbReference type="VEuPathDB" id="AmoebaDB:NAEGRDRAFT_67958"/>
<proteinExistence type="inferred from homology"/>
<protein>
    <submittedName>
        <fullName evidence="3">Uncharacterized protein AM8</fullName>
    </submittedName>
</protein>
<organism evidence="4">
    <name type="scientific">Naegleria gruberi</name>
    <name type="common">Amoeba</name>
    <dbReference type="NCBI Taxonomy" id="5762"/>
    <lineage>
        <taxon>Eukaryota</taxon>
        <taxon>Discoba</taxon>
        <taxon>Heterolobosea</taxon>
        <taxon>Tetramitia</taxon>
        <taxon>Eutetramitia</taxon>
        <taxon>Vahlkampfiidae</taxon>
        <taxon>Naegleria</taxon>
    </lineage>
</organism>
<dbReference type="AlphaFoldDB" id="D2VGF5"/>
<dbReference type="OMA" id="WWANCLR"/>
<dbReference type="PANTHER" id="PTHR14015">
    <property type="entry name" value="OPIOID GROWTH FACTOR RECEPTOR OGFR ZETA-TYPE OPIOID RECEPTOR"/>
    <property type="match status" value="1"/>
</dbReference>
<dbReference type="Pfam" id="PF04664">
    <property type="entry name" value="OGFr_N"/>
    <property type="match status" value="1"/>
</dbReference>
<dbReference type="PANTHER" id="PTHR14015:SF2">
    <property type="entry name" value="OPIOID GROWTH FACTOR RECEPTOR (OGFR) CONSERVED DOMAIN-CONTAINING PROTEIN"/>
    <property type="match status" value="1"/>
</dbReference>
<dbReference type="InParanoid" id="D2VGF5"/>
<sequence length="266" mass="31515">MFRFFGSSALPEDDTTSLDNYNFYINKLRSRPQGDLIENIHKNWFGDWDLLEEHHAYIQYLFPIRLQGMNASSQPLTKHEASLLRSDAAVKARIIQSYRLMLDFYGLVLEDEVSGKISRNPVTYKKRYSHLNSSFHNYLRITRIMKCLGVTGFEHYKPHFLNHMVVEMFKYNNLQNARDSLIKFWLPTLRKEEHLQYFDNLVDELSQGKRKVNREGRDGYGDEVNDQSWQTEYYDSNFNVDFADPYFANKDVLTHANDPYASNQHR</sequence>
<dbReference type="KEGG" id="ngr:NAEGRDRAFT_67958"/>
<keyword evidence="4" id="KW-1185">Reference proteome</keyword>
<feature type="domain" description="Opioid growth factor receptor (OGFr) conserved" evidence="2">
    <location>
        <begin position="17"/>
        <end position="194"/>
    </location>
</feature>
<evidence type="ECO:0000313" key="3">
    <source>
        <dbReference type="EMBL" id="EFC44054.1"/>
    </source>
</evidence>
<reference evidence="3 4" key="1">
    <citation type="journal article" date="2010" name="Cell">
        <title>The genome of Naegleria gruberi illuminates early eukaryotic versatility.</title>
        <authorList>
            <person name="Fritz-Laylin L.K."/>
            <person name="Prochnik S.E."/>
            <person name="Ginger M.L."/>
            <person name="Dacks J.B."/>
            <person name="Carpenter M.L."/>
            <person name="Field M.C."/>
            <person name="Kuo A."/>
            <person name="Paredez A."/>
            <person name="Chapman J."/>
            <person name="Pham J."/>
            <person name="Shu S."/>
            <person name="Neupane R."/>
            <person name="Cipriano M."/>
            <person name="Mancuso J."/>
            <person name="Tu H."/>
            <person name="Salamov A."/>
            <person name="Lindquist E."/>
            <person name="Shapiro H."/>
            <person name="Lucas S."/>
            <person name="Grigoriev I.V."/>
            <person name="Cande W.Z."/>
            <person name="Fulton C."/>
            <person name="Rokhsar D.S."/>
            <person name="Dawson S.C."/>
        </authorList>
    </citation>
    <scope>NUCLEOTIDE SEQUENCE [LARGE SCALE GENOMIC DNA]</scope>
    <source>
        <strain evidence="3 4">NEG-M</strain>
    </source>
</reference>
<dbReference type="RefSeq" id="XP_002676798.1">
    <property type="nucleotide sequence ID" value="XM_002676752.1"/>
</dbReference>
<dbReference type="GeneID" id="8847899"/>
<evidence type="ECO:0000313" key="4">
    <source>
        <dbReference type="Proteomes" id="UP000006671"/>
    </source>
</evidence>
<accession>D2VGF5</accession>
<dbReference type="GO" id="GO:0016020">
    <property type="term" value="C:membrane"/>
    <property type="evidence" value="ECO:0007669"/>
    <property type="project" value="InterPro"/>
</dbReference>